<accession>A0ABQ5NKF7</accession>
<organism evidence="1 2">
    <name type="scientific">Lysinibacillus piscis</name>
    <dbReference type="NCBI Taxonomy" id="2518931"/>
    <lineage>
        <taxon>Bacteria</taxon>
        <taxon>Bacillati</taxon>
        <taxon>Bacillota</taxon>
        <taxon>Bacilli</taxon>
        <taxon>Bacillales</taxon>
        <taxon>Bacillaceae</taxon>
        <taxon>Lysinibacillus</taxon>
    </lineage>
</organism>
<sequence length="34" mass="4029">MIRLYIMNNAKLTQIDTQFIDVNGDNSIDDYFVF</sequence>
<name>A0ABQ5NKF7_9BACI</name>
<protein>
    <submittedName>
        <fullName evidence="1">Uncharacterized protein</fullName>
    </submittedName>
</protein>
<evidence type="ECO:0000313" key="2">
    <source>
        <dbReference type="Proteomes" id="UP001065593"/>
    </source>
</evidence>
<dbReference type="Proteomes" id="UP001065593">
    <property type="component" value="Unassembled WGS sequence"/>
</dbReference>
<comment type="caution">
    <text evidence="1">The sequence shown here is derived from an EMBL/GenBank/DDBJ whole genome shotgun (WGS) entry which is preliminary data.</text>
</comment>
<keyword evidence="2" id="KW-1185">Reference proteome</keyword>
<evidence type="ECO:0000313" key="1">
    <source>
        <dbReference type="EMBL" id="GLC88760.1"/>
    </source>
</evidence>
<gene>
    <name evidence="1" type="ORF">LYSBPC_18870</name>
</gene>
<dbReference type="EMBL" id="BRZA01000002">
    <property type="protein sequence ID" value="GLC88760.1"/>
    <property type="molecule type" value="Genomic_DNA"/>
</dbReference>
<reference evidence="1" key="1">
    <citation type="submission" date="2022-08" db="EMBL/GenBank/DDBJ databases">
        <title>Draft genome sequence of Lysinibacillus sp. strain KH24.</title>
        <authorList>
            <person name="Kanbe H."/>
            <person name="Itoh H."/>
        </authorList>
    </citation>
    <scope>NUCLEOTIDE SEQUENCE</scope>
    <source>
        <strain evidence="1">KH24</strain>
    </source>
</reference>
<proteinExistence type="predicted"/>